<evidence type="ECO:0000313" key="1">
    <source>
        <dbReference type="EMBL" id="KKZ67769.1"/>
    </source>
</evidence>
<evidence type="ECO:0000313" key="2">
    <source>
        <dbReference type="Proteomes" id="UP000034164"/>
    </source>
</evidence>
<accession>A0A0G2J6M7</accession>
<proteinExistence type="predicted"/>
<gene>
    <name evidence="1" type="ORF">EMCG_06535</name>
</gene>
<dbReference type="AlphaFoldDB" id="A0A0G2J6M7"/>
<reference evidence="2" key="1">
    <citation type="journal article" date="2015" name="PLoS Genet.">
        <title>The dynamic genome and transcriptome of the human fungal pathogen Blastomyces and close relative Emmonsia.</title>
        <authorList>
            <person name="Munoz J.F."/>
            <person name="Gauthier G.M."/>
            <person name="Desjardins C.A."/>
            <person name="Gallo J.E."/>
            <person name="Holder J."/>
            <person name="Sullivan T.D."/>
            <person name="Marty A.J."/>
            <person name="Carmen J.C."/>
            <person name="Chen Z."/>
            <person name="Ding L."/>
            <person name="Gujja S."/>
            <person name="Magrini V."/>
            <person name="Misas E."/>
            <person name="Mitreva M."/>
            <person name="Priest M."/>
            <person name="Saif S."/>
            <person name="Whiston E.A."/>
            <person name="Young S."/>
            <person name="Zeng Q."/>
            <person name="Goldman W.E."/>
            <person name="Mardis E.R."/>
            <person name="Taylor J.W."/>
            <person name="McEwen J.G."/>
            <person name="Clay O.K."/>
            <person name="Klein B.S."/>
            <person name="Cuomo C.A."/>
        </authorList>
    </citation>
    <scope>NUCLEOTIDE SEQUENCE [LARGE SCALE GENOMIC DNA]</scope>
    <source>
        <strain evidence="2">UAMH 3008</strain>
    </source>
</reference>
<organism evidence="1 2">
    <name type="scientific">[Emmonsia] crescens</name>
    <dbReference type="NCBI Taxonomy" id="73230"/>
    <lineage>
        <taxon>Eukaryota</taxon>
        <taxon>Fungi</taxon>
        <taxon>Dikarya</taxon>
        <taxon>Ascomycota</taxon>
        <taxon>Pezizomycotina</taxon>
        <taxon>Eurotiomycetes</taxon>
        <taxon>Eurotiomycetidae</taxon>
        <taxon>Onygenales</taxon>
        <taxon>Ajellomycetaceae</taxon>
        <taxon>Emergomyces</taxon>
    </lineage>
</organism>
<sequence>MTVMMIVSPQMLTAGLTKLTVFKEIDHGLQNQKHMILSNTQLGIAKILERTDMSSRRHYFMKETCSKLRNARKLRQLKHEKERRKLIEKRKRIKEIRMQSMYITSTAALSDQAWQHQQLVCTDDKSDKKISESDNSQKHQNQETRALENVIQNVVK</sequence>
<comment type="caution">
    <text evidence="1">The sequence shown here is derived from an EMBL/GenBank/DDBJ whole genome shotgun (WGS) entry which is preliminary data.</text>
</comment>
<name>A0A0G2J6M7_9EURO</name>
<dbReference type="VEuPathDB" id="FungiDB:EMCG_06535"/>
<dbReference type="EMBL" id="LCZI01000206">
    <property type="protein sequence ID" value="KKZ67769.1"/>
    <property type="molecule type" value="Genomic_DNA"/>
</dbReference>
<protein>
    <submittedName>
        <fullName evidence="1">Uncharacterized protein</fullName>
    </submittedName>
</protein>
<dbReference type="Proteomes" id="UP000034164">
    <property type="component" value="Unassembled WGS sequence"/>
</dbReference>